<feature type="signal peptide" evidence="1">
    <location>
        <begin position="1"/>
        <end position="38"/>
    </location>
</feature>
<keyword evidence="3" id="KW-1185">Reference proteome</keyword>
<organism evidence="2 3">
    <name type="scientific">Acacia crassicarpa</name>
    <name type="common">northern wattle</name>
    <dbReference type="NCBI Taxonomy" id="499986"/>
    <lineage>
        <taxon>Eukaryota</taxon>
        <taxon>Viridiplantae</taxon>
        <taxon>Streptophyta</taxon>
        <taxon>Embryophyta</taxon>
        <taxon>Tracheophyta</taxon>
        <taxon>Spermatophyta</taxon>
        <taxon>Magnoliopsida</taxon>
        <taxon>eudicotyledons</taxon>
        <taxon>Gunneridae</taxon>
        <taxon>Pentapetalae</taxon>
        <taxon>rosids</taxon>
        <taxon>fabids</taxon>
        <taxon>Fabales</taxon>
        <taxon>Fabaceae</taxon>
        <taxon>Caesalpinioideae</taxon>
        <taxon>mimosoid clade</taxon>
        <taxon>Acacieae</taxon>
        <taxon>Acacia</taxon>
    </lineage>
</organism>
<evidence type="ECO:0000256" key="1">
    <source>
        <dbReference type="SAM" id="SignalP"/>
    </source>
</evidence>
<feature type="chain" id="PRO_5042202742" evidence="1">
    <location>
        <begin position="39"/>
        <end position="107"/>
    </location>
</feature>
<dbReference type="EMBL" id="JAWXYG010000007">
    <property type="protein sequence ID" value="KAK4268541.1"/>
    <property type="molecule type" value="Genomic_DNA"/>
</dbReference>
<evidence type="ECO:0000313" key="3">
    <source>
        <dbReference type="Proteomes" id="UP001293593"/>
    </source>
</evidence>
<dbReference type="Proteomes" id="UP001293593">
    <property type="component" value="Unassembled WGS sequence"/>
</dbReference>
<dbReference type="AlphaFoldDB" id="A0AAE1MPW6"/>
<name>A0AAE1MPW6_9FABA</name>
<protein>
    <submittedName>
        <fullName evidence="2">Uncharacterized protein</fullName>
    </submittedName>
</protein>
<comment type="caution">
    <text evidence="2">The sequence shown here is derived from an EMBL/GenBank/DDBJ whole genome shotgun (WGS) entry which is preliminary data.</text>
</comment>
<sequence length="107" mass="11918">MRTMAELQKSLKASYLASVSLLLSVLLWLSITVRPSMAAKEIPVGVILDPNSTLGIMVYNSLTLAVEDYYSEHKDTATKIHLLVRNVSHNDFFTAAAEASRQRPLQR</sequence>
<keyword evidence="1" id="KW-0732">Signal</keyword>
<evidence type="ECO:0000313" key="2">
    <source>
        <dbReference type="EMBL" id="KAK4268541.1"/>
    </source>
</evidence>
<accession>A0AAE1MPW6</accession>
<gene>
    <name evidence="2" type="ORF">QN277_025187</name>
</gene>
<reference evidence="2" key="1">
    <citation type="submission" date="2023-10" db="EMBL/GenBank/DDBJ databases">
        <title>Chromosome-level genome of the transformable northern wattle, Acacia crassicarpa.</title>
        <authorList>
            <person name="Massaro I."/>
            <person name="Sinha N.R."/>
            <person name="Poethig S."/>
            <person name="Leichty A.R."/>
        </authorList>
    </citation>
    <scope>NUCLEOTIDE SEQUENCE</scope>
    <source>
        <strain evidence="2">Acra3RX</strain>
        <tissue evidence="2">Leaf</tissue>
    </source>
</reference>
<proteinExistence type="predicted"/>